<evidence type="ECO:0000313" key="11">
    <source>
        <dbReference type="Proteomes" id="UP000440578"/>
    </source>
</evidence>
<sequence length="555" mass="62630">MHGRLRVKTTEQQEAEKAIERQKKLAKYNAGTALLFKKRKERVYDEETALQLSQILAVNPDFYTLWNYRREIFLHWKAEKSSEYLQQMLKSDLQFTEQCLGVNPKSYCAWHHRCWVMENMPCPDWEAEIQLCDRYLKLDGRNFHCWDYRRFVVAGAGRSAADELASADRLIETNFSNYSSWHYRSHLLSELFPASGTATPIIEDKYLHELELVQNAAFTDPSDQAPWFYHRWLLQGRRPAASILSCSVLRGGQMARVAVALSRPARPADVGLTLETGESRVTEWASPTGESSGTVWVAAAPAGSTPTAVVMTSSESGAEQRLACNGPPPALPSGGAFGSDTSAAAGSLLNQELDNIWQLGEMEPDNKWVLLSSVVLMWALDPRQHHDKILEAVDELMKLDSLRRGYYRDLRSRFIIERKLESVRESGLIELDLSCCHLTAIYHTNHMVAMTTLDADNNQLRALDLRHLVATERVTAKANRVRRVSLPPGELCCLRRLALNDNDLREVSDLVGEDGPWPSVEELSVTGNPVCEVPGYEEQLKERFPGLKMLNGKAL</sequence>
<dbReference type="SUPFAM" id="SSF52058">
    <property type="entry name" value="L domain-like"/>
    <property type="match status" value="1"/>
</dbReference>
<dbReference type="AlphaFoldDB" id="A0A6A4VYF8"/>
<evidence type="ECO:0000256" key="2">
    <source>
        <dbReference type="ARBA" id="ARBA00012656"/>
    </source>
</evidence>
<comment type="caution">
    <text evidence="10">The sequence shown here is derived from an EMBL/GenBank/DDBJ whole genome shotgun (WGS) entry which is preliminary data.</text>
</comment>
<evidence type="ECO:0000256" key="1">
    <source>
        <dbReference type="ARBA" id="ARBA00006734"/>
    </source>
</evidence>
<gene>
    <name evidence="10" type="primary">RABGGTA</name>
    <name evidence="10" type="ORF">FJT64_005978</name>
</gene>
<comment type="similarity">
    <text evidence="1 9">Belongs to the protein prenyltransferase subunit alpha family.</text>
</comment>
<evidence type="ECO:0000256" key="9">
    <source>
        <dbReference type="RuleBase" id="RU367120"/>
    </source>
</evidence>
<evidence type="ECO:0000256" key="4">
    <source>
        <dbReference type="ARBA" id="ARBA00022602"/>
    </source>
</evidence>
<dbReference type="PANTHER" id="PTHR11129:SF2">
    <property type="entry name" value="GERANYLGERANYL TRANSFERASE TYPE-2 SUBUNIT ALPHA"/>
    <property type="match status" value="1"/>
</dbReference>
<keyword evidence="4 9" id="KW-0637">Prenyltransferase</keyword>
<dbReference type="Pfam" id="PF01239">
    <property type="entry name" value="PPTA"/>
    <property type="match status" value="5"/>
</dbReference>
<keyword evidence="6" id="KW-0677">Repeat</keyword>
<evidence type="ECO:0000313" key="10">
    <source>
        <dbReference type="EMBL" id="KAF0296614.1"/>
    </source>
</evidence>
<dbReference type="GO" id="GO:0005968">
    <property type="term" value="C:Rab-protein geranylgeranyltransferase complex"/>
    <property type="evidence" value="ECO:0007669"/>
    <property type="project" value="TreeGrafter"/>
</dbReference>
<dbReference type="GO" id="GO:0004663">
    <property type="term" value="F:Rab geranylgeranyltransferase activity"/>
    <property type="evidence" value="ECO:0007669"/>
    <property type="project" value="UniProtKB-UniRule"/>
</dbReference>
<dbReference type="InterPro" id="IPR002088">
    <property type="entry name" value="Prenyl_trans_a"/>
</dbReference>
<dbReference type="PROSITE" id="PS51147">
    <property type="entry name" value="PFTA"/>
    <property type="match status" value="4"/>
</dbReference>
<dbReference type="Proteomes" id="UP000440578">
    <property type="component" value="Unassembled WGS sequence"/>
</dbReference>
<dbReference type="EC" id="2.5.1.60" evidence="2 9"/>
<protein>
    <recommendedName>
        <fullName evidence="3 9">Geranylgeranyl transferase type-2 subunit alpha</fullName>
        <ecNumber evidence="2 9">2.5.1.60</ecNumber>
    </recommendedName>
    <alternativeName>
        <fullName evidence="7 9">Geranylgeranyl transferase type II subunit alpha</fullName>
    </alternativeName>
</protein>
<reference evidence="10 11" key="1">
    <citation type="submission" date="2019-07" db="EMBL/GenBank/DDBJ databases">
        <title>Draft genome assembly of a fouling barnacle, Amphibalanus amphitrite (Darwin, 1854): The first reference genome for Thecostraca.</title>
        <authorList>
            <person name="Kim W."/>
        </authorList>
    </citation>
    <scope>NUCLEOTIDE SEQUENCE [LARGE SCALE GENOMIC DNA]</scope>
    <source>
        <strain evidence="10">SNU_AA5</strain>
        <tissue evidence="10">Soma without cirri and trophi</tissue>
    </source>
</reference>
<dbReference type="Gene3D" id="2.60.40.1130">
    <property type="entry name" value="Rab geranylgeranyltransferase alpha-subunit, insert domain"/>
    <property type="match status" value="1"/>
</dbReference>
<keyword evidence="5 9" id="KW-0808">Transferase</keyword>
<organism evidence="10 11">
    <name type="scientific">Amphibalanus amphitrite</name>
    <name type="common">Striped barnacle</name>
    <name type="synonym">Balanus amphitrite</name>
    <dbReference type="NCBI Taxonomy" id="1232801"/>
    <lineage>
        <taxon>Eukaryota</taxon>
        <taxon>Metazoa</taxon>
        <taxon>Ecdysozoa</taxon>
        <taxon>Arthropoda</taxon>
        <taxon>Crustacea</taxon>
        <taxon>Multicrustacea</taxon>
        <taxon>Cirripedia</taxon>
        <taxon>Thoracica</taxon>
        <taxon>Thoracicalcarea</taxon>
        <taxon>Balanomorpha</taxon>
        <taxon>Balanoidea</taxon>
        <taxon>Balanidae</taxon>
        <taxon>Amphibalaninae</taxon>
        <taxon>Amphibalanus</taxon>
    </lineage>
</organism>
<keyword evidence="11" id="KW-1185">Reference proteome</keyword>
<evidence type="ECO:0000256" key="5">
    <source>
        <dbReference type="ARBA" id="ARBA00022679"/>
    </source>
</evidence>
<evidence type="ECO:0000256" key="7">
    <source>
        <dbReference type="ARBA" id="ARBA00031267"/>
    </source>
</evidence>
<evidence type="ECO:0000256" key="3">
    <source>
        <dbReference type="ARBA" id="ARBA00014772"/>
    </source>
</evidence>
<dbReference type="SUPFAM" id="SSF48439">
    <property type="entry name" value="Protein prenylyltransferase"/>
    <property type="match status" value="1"/>
</dbReference>
<dbReference type="InterPro" id="IPR032675">
    <property type="entry name" value="LRR_dom_sf"/>
</dbReference>
<comment type="function">
    <text evidence="9">Catalyzes the transfer of a geranyl-geranyl moiety from geranyl-geranyl pyrophosphate to cysteines occuring in specific C-terminal amino acid sequences.</text>
</comment>
<dbReference type="FunFam" id="1.25.40.120:FF:000035">
    <property type="entry name" value="Geranylgeranyl transferase type-2 subunit alpha"/>
    <property type="match status" value="1"/>
</dbReference>
<dbReference type="OrthoDB" id="1658at2759"/>
<evidence type="ECO:0000256" key="6">
    <source>
        <dbReference type="ARBA" id="ARBA00022737"/>
    </source>
</evidence>
<dbReference type="GO" id="GO:0097354">
    <property type="term" value="P:prenylation"/>
    <property type="evidence" value="ECO:0007669"/>
    <property type="project" value="UniProtKB-UniRule"/>
</dbReference>
<evidence type="ECO:0000256" key="8">
    <source>
        <dbReference type="ARBA" id="ARBA00047658"/>
    </source>
</evidence>
<dbReference type="EMBL" id="VIIS01001548">
    <property type="protein sequence ID" value="KAF0296614.1"/>
    <property type="molecule type" value="Genomic_DNA"/>
</dbReference>
<dbReference type="Gene3D" id="3.80.10.10">
    <property type="entry name" value="Ribonuclease Inhibitor"/>
    <property type="match status" value="1"/>
</dbReference>
<name>A0A6A4VYF8_AMPAM</name>
<accession>A0A6A4VYF8</accession>
<dbReference type="PANTHER" id="PTHR11129">
    <property type="entry name" value="PROTEIN FARNESYLTRANSFERASE ALPHA SUBUNIT/RAB GERANYLGERANYL TRANSFERASE ALPHA SUBUNIT"/>
    <property type="match status" value="1"/>
</dbReference>
<dbReference type="Gene3D" id="1.25.40.120">
    <property type="entry name" value="Protein prenylyltransferase"/>
    <property type="match status" value="1"/>
</dbReference>
<comment type="catalytic activity">
    <reaction evidence="8 9">
        <text>geranylgeranyl diphosphate + L-cysteinyl-[protein] = S-geranylgeranyl-L-cysteinyl-[protein] + diphosphate</text>
        <dbReference type="Rhea" id="RHEA:21240"/>
        <dbReference type="Rhea" id="RHEA-COMP:10131"/>
        <dbReference type="Rhea" id="RHEA-COMP:11537"/>
        <dbReference type="ChEBI" id="CHEBI:29950"/>
        <dbReference type="ChEBI" id="CHEBI:33019"/>
        <dbReference type="ChEBI" id="CHEBI:57533"/>
        <dbReference type="ChEBI" id="CHEBI:86021"/>
        <dbReference type="EC" id="2.5.1.60"/>
    </reaction>
</comment>
<proteinExistence type="inferred from homology"/>